<dbReference type="PANTHER" id="PTHR11614">
    <property type="entry name" value="PHOSPHOLIPASE-RELATED"/>
    <property type="match status" value="1"/>
</dbReference>
<dbReference type="Pfam" id="PF12146">
    <property type="entry name" value="Hydrolase_4"/>
    <property type="match status" value="1"/>
</dbReference>
<proteinExistence type="predicted"/>
<evidence type="ECO:0000313" key="3">
    <source>
        <dbReference type="Proteomes" id="UP000324996"/>
    </source>
</evidence>
<keyword evidence="2" id="KW-0378">Hydrolase</keyword>
<comment type="caution">
    <text evidence="2">The sequence shown here is derived from an EMBL/GenBank/DDBJ whole genome shotgun (WGS) entry which is preliminary data.</text>
</comment>
<protein>
    <submittedName>
        <fullName evidence="2">Alpha/beta hydrolase</fullName>
    </submittedName>
</protein>
<accession>A0A5A7N8F0</accession>
<organism evidence="2 3">
    <name type="scientific">Iodidimonas nitroreducens</name>
    <dbReference type="NCBI Taxonomy" id="1236968"/>
    <lineage>
        <taxon>Bacteria</taxon>
        <taxon>Pseudomonadati</taxon>
        <taxon>Pseudomonadota</taxon>
        <taxon>Alphaproteobacteria</taxon>
        <taxon>Iodidimonadales</taxon>
        <taxon>Iodidimonadaceae</taxon>
        <taxon>Iodidimonas</taxon>
    </lineage>
</organism>
<dbReference type="Proteomes" id="UP000324996">
    <property type="component" value="Unassembled WGS sequence"/>
</dbReference>
<dbReference type="SUPFAM" id="SSF53474">
    <property type="entry name" value="alpha/beta-Hydrolases"/>
    <property type="match status" value="1"/>
</dbReference>
<name>A0A5A7N8F0_9PROT</name>
<feature type="domain" description="Serine aminopeptidase S33" evidence="1">
    <location>
        <begin position="62"/>
        <end position="296"/>
    </location>
</feature>
<gene>
    <name evidence="2" type="ORF">JCM17846_23030</name>
</gene>
<evidence type="ECO:0000259" key="1">
    <source>
        <dbReference type="Pfam" id="PF12146"/>
    </source>
</evidence>
<dbReference type="InterPro" id="IPR051044">
    <property type="entry name" value="MAG_DAG_Lipase"/>
</dbReference>
<dbReference type="PRINTS" id="PR00111">
    <property type="entry name" value="ABHYDROLASE"/>
</dbReference>
<evidence type="ECO:0000313" key="2">
    <source>
        <dbReference type="EMBL" id="GER04621.1"/>
    </source>
</evidence>
<dbReference type="Gene3D" id="3.40.50.1820">
    <property type="entry name" value="alpha/beta hydrolase"/>
    <property type="match status" value="1"/>
</dbReference>
<dbReference type="InterPro" id="IPR000073">
    <property type="entry name" value="AB_hydrolase_1"/>
</dbReference>
<dbReference type="InterPro" id="IPR029058">
    <property type="entry name" value="AB_hydrolase_fold"/>
</dbReference>
<dbReference type="AlphaFoldDB" id="A0A5A7N8F0"/>
<reference evidence="2 3" key="1">
    <citation type="submission" date="2019-09" db="EMBL/GenBank/DDBJ databases">
        <title>NBRP : Genome information of microbial organism related human and environment.</title>
        <authorList>
            <person name="Hattori M."/>
            <person name="Oshima K."/>
            <person name="Inaba H."/>
            <person name="Suda W."/>
            <person name="Sakamoto M."/>
            <person name="Iino T."/>
            <person name="Kitahara M."/>
            <person name="Oshida Y."/>
            <person name="Iida T."/>
            <person name="Kudo T."/>
            <person name="Itoh T."/>
            <person name="Ohkuma M."/>
        </authorList>
    </citation>
    <scope>NUCLEOTIDE SEQUENCE [LARGE SCALE GENOMIC DNA]</scope>
    <source>
        <strain evidence="2 3">Q-1</strain>
    </source>
</reference>
<dbReference type="InterPro" id="IPR022742">
    <property type="entry name" value="Hydrolase_4"/>
</dbReference>
<sequence length="333" mass="36641">MTRLSLLGGWLMAVACSPVVQPFQPPSAPMAGNIQDEIYQTPDGRALPLRIWPDPDRTAPPSCAVVLALHGFNDYRAAFDWSAPLLADWGVRVYAYDQRGFGENPRAGIWAGADALRADAQALIGLLKARHPDLPVILLGESMGAAVSVLALAQDDKSPKADGAVLVSPAAWGWSEMPFFYRMSLWLAAHIAPGWELTGQGLKRVASDNREALIKMGRDPHVIKATRVDAIYGLVSLMEQAMQAARRLDVPTLVLIGEKDEILPIEAIEAIAHTIPEEQRIIRRYADGYHLLLRDLQRDDVVSDIVAFINDLDGYDRRCQKTVQKIPPENALE</sequence>
<dbReference type="PROSITE" id="PS51257">
    <property type="entry name" value="PROKAR_LIPOPROTEIN"/>
    <property type="match status" value="1"/>
</dbReference>
<dbReference type="RefSeq" id="WP_052371051.1">
    <property type="nucleotide sequence ID" value="NZ_BKCN01000012.1"/>
</dbReference>
<dbReference type="EMBL" id="BKCN01000012">
    <property type="protein sequence ID" value="GER04621.1"/>
    <property type="molecule type" value="Genomic_DNA"/>
</dbReference>
<keyword evidence="3" id="KW-1185">Reference proteome</keyword>
<dbReference type="GO" id="GO:0016787">
    <property type="term" value="F:hydrolase activity"/>
    <property type="evidence" value="ECO:0007669"/>
    <property type="project" value="UniProtKB-KW"/>
</dbReference>